<dbReference type="GO" id="GO:0008810">
    <property type="term" value="F:cellulase activity"/>
    <property type="evidence" value="ECO:0007669"/>
    <property type="project" value="UniProtKB-EC"/>
</dbReference>
<evidence type="ECO:0000256" key="9">
    <source>
        <dbReference type="ARBA" id="ARBA00023295"/>
    </source>
</evidence>
<dbReference type="InterPro" id="IPR019028">
    <property type="entry name" value="CBM_49"/>
</dbReference>
<dbReference type="SMART" id="SM01063">
    <property type="entry name" value="CBM49"/>
    <property type="match status" value="1"/>
</dbReference>
<dbReference type="Pfam" id="PF00759">
    <property type="entry name" value="Glyco_hydro_9"/>
    <property type="match status" value="2"/>
</dbReference>
<dbReference type="GO" id="GO:0030246">
    <property type="term" value="F:carbohydrate binding"/>
    <property type="evidence" value="ECO:0007669"/>
    <property type="project" value="InterPro"/>
</dbReference>
<evidence type="ECO:0000256" key="12">
    <source>
        <dbReference type="SAM" id="SignalP"/>
    </source>
</evidence>
<evidence type="ECO:0000256" key="8">
    <source>
        <dbReference type="ARBA" id="ARBA00023277"/>
    </source>
</evidence>
<evidence type="ECO:0000313" key="14">
    <source>
        <dbReference type="EMBL" id="RID56979.1"/>
    </source>
</evidence>
<feature type="chain" id="PRO_5017339478" description="cellulase" evidence="12">
    <location>
        <begin position="27"/>
        <end position="238"/>
    </location>
</feature>
<evidence type="ECO:0000256" key="3">
    <source>
        <dbReference type="ARBA" id="ARBA00007072"/>
    </source>
</evidence>
<evidence type="ECO:0000259" key="13">
    <source>
        <dbReference type="SMART" id="SM01063"/>
    </source>
</evidence>
<feature type="signal peptide" evidence="12">
    <location>
        <begin position="1"/>
        <end position="26"/>
    </location>
</feature>
<keyword evidence="12" id="KW-0732">Signal</keyword>
<dbReference type="Gene3D" id="1.50.10.10">
    <property type="match status" value="2"/>
</dbReference>
<evidence type="ECO:0000256" key="4">
    <source>
        <dbReference type="ARBA" id="ARBA00012601"/>
    </source>
</evidence>
<evidence type="ECO:0000313" key="15">
    <source>
        <dbReference type="Proteomes" id="UP000264353"/>
    </source>
</evidence>
<keyword evidence="7" id="KW-0136">Cellulose degradation</keyword>
<keyword evidence="8" id="KW-0119">Carbohydrate metabolism</keyword>
<proteinExistence type="inferred from homology"/>
<dbReference type="InterPro" id="IPR012341">
    <property type="entry name" value="6hp_glycosidase-like_sf"/>
</dbReference>
<evidence type="ECO:0000256" key="11">
    <source>
        <dbReference type="SAM" id="MobiDB-lite"/>
    </source>
</evidence>
<keyword evidence="6" id="KW-0378">Hydrolase</keyword>
<dbReference type="SUPFAM" id="SSF48208">
    <property type="entry name" value="Six-hairpin glycosidases"/>
    <property type="match status" value="2"/>
</dbReference>
<keyword evidence="9" id="KW-0326">Glycosidase</keyword>
<name>A0A397YU35_BRACM</name>
<dbReference type="Pfam" id="PF09478">
    <property type="entry name" value="CBM49"/>
    <property type="match status" value="1"/>
</dbReference>
<dbReference type="EMBL" id="CM010633">
    <property type="protein sequence ID" value="RID56979.1"/>
    <property type="molecule type" value="Genomic_DNA"/>
</dbReference>
<dbReference type="EC" id="3.2.1.4" evidence="4"/>
<dbReference type="GO" id="GO:0005576">
    <property type="term" value="C:extracellular region"/>
    <property type="evidence" value="ECO:0007669"/>
    <property type="project" value="UniProtKB-SubCell"/>
</dbReference>
<evidence type="ECO:0000256" key="6">
    <source>
        <dbReference type="ARBA" id="ARBA00022801"/>
    </source>
</evidence>
<organism evidence="14 15">
    <name type="scientific">Brassica campestris</name>
    <name type="common">Field mustard</name>
    <dbReference type="NCBI Taxonomy" id="3711"/>
    <lineage>
        <taxon>Eukaryota</taxon>
        <taxon>Viridiplantae</taxon>
        <taxon>Streptophyta</taxon>
        <taxon>Embryophyta</taxon>
        <taxon>Tracheophyta</taxon>
        <taxon>Spermatophyta</taxon>
        <taxon>Magnoliopsida</taxon>
        <taxon>eudicotyledons</taxon>
        <taxon>Gunneridae</taxon>
        <taxon>Pentapetalae</taxon>
        <taxon>rosids</taxon>
        <taxon>malvids</taxon>
        <taxon>Brassicales</taxon>
        <taxon>Brassicaceae</taxon>
        <taxon>Brassiceae</taxon>
        <taxon>Brassica</taxon>
    </lineage>
</organism>
<dbReference type="InterPro" id="IPR008928">
    <property type="entry name" value="6-hairpin_glycosidase_sf"/>
</dbReference>
<dbReference type="InterPro" id="IPR001701">
    <property type="entry name" value="Glyco_hydro_9"/>
</dbReference>
<keyword evidence="5" id="KW-0964">Secreted</keyword>
<dbReference type="AlphaFoldDB" id="A0A397YU35"/>
<dbReference type="Proteomes" id="UP000264353">
    <property type="component" value="Chromosome A6"/>
</dbReference>
<evidence type="ECO:0000256" key="10">
    <source>
        <dbReference type="ARBA" id="ARBA00023326"/>
    </source>
</evidence>
<protein>
    <recommendedName>
        <fullName evidence="4">cellulase</fullName>
        <ecNumber evidence="4">3.2.1.4</ecNumber>
    </recommendedName>
</protein>
<comment type="catalytic activity">
    <reaction evidence="1">
        <text>Endohydrolysis of (1-&gt;4)-beta-D-glucosidic linkages in cellulose, lichenin and cereal beta-D-glucans.</text>
        <dbReference type="EC" id="3.2.1.4"/>
    </reaction>
</comment>
<evidence type="ECO:0000256" key="5">
    <source>
        <dbReference type="ARBA" id="ARBA00022525"/>
    </source>
</evidence>
<keyword evidence="10" id="KW-0624">Polysaccharide degradation</keyword>
<dbReference type="GO" id="GO:0030245">
    <property type="term" value="P:cellulose catabolic process"/>
    <property type="evidence" value="ECO:0007669"/>
    <property type="project" value="UniProtKB-KW"/>
</dbReference>
<evidence type="ECO:0000256" key="7">
    <source>
        <dbReference type="ARBA" id="ARBA00023001"/>
    </source>
</evidence>
<dbReference type="PANTHER" id="PTHR22298">
    <property type="entry name" value="ENDO-1,4-BETA-GLUCANASE"/>
    <property type="match status" value="1"/>
</dbReference>
<accession>A0A397YU35</accession>
<comment type="subcellular location">
    <subcellularLocation>
        <location evidence="2">Secreted</location>
    </subcellularLocation>
</comment>
<feature type="region of interest" description="Disordered" evidence="11">
    <location>
        <begin position="100"/>
        <end position="119"/>
    </location>
</feature>
<comment type="similarity">
    <text evidence="3">Belongs to the glycosyl hydrolase 9 (cellulase E) family.</text>
</comment>
<sequence length="238" mass="25891">MSKFGRSLLGVSLLLTVLLAAATTAAEYYNYGSALDKTFLFFEAQRSGKLPATQRVKWRGHSGLKDGLAQGVSLEGGYYDAGDHVKFADPNVIHGALVGGPDQNDNYSDDRTNYEQSEPTLSGTAPLVGLFAKLSVGSYGGRYSKPYQTTKPPASSYKATPTTYTPKQSGAPIEFLHSITANWMAGNTRYYRHKVIIKNNSKKEISDLKLKIEDLSGPIWAGQTHDFVYVQGGPQAKV</sequence>
<gene>
    <name evidence="14" type="ORF">BRARA_F00387</name>
</gene>
<reference evidence="14 15" key="1">
    <citation type="submission" date="2018-06" db="EMBL/GenBank/DDBJ databases">
        <title>WGS assembly of Brassica rapa FPsc.</title>
        <authorList>
            <person name="Bowman J."/>
            <person name="Kohchi T."/>
            <person name="Yamato K."/>
            <person name="Jenkins J."/>
            <person name="Shu S."/>
            <person name="Ishizaki K."/>
            <person name="Yamaoka S."/>
            <person name="Nishihama R."/>
            <person name="Nakamura Y."/>
            <person name="Berger F."/>
            <person name="Adam C."/>
            <person name="Aki S."/>
            <person name="Althoff F."/>
            <person name="Araki T."/>
            <person name="Arteaga-Vazquez M."/>
            <person name="Balasubrmanian S."/>
            <person name="Bauer D."/>
            <person name="Boehm C."/>
            <person name="Briginshaw L."/>
            <person name="Caballero-Perez J."/>
            <person name="Catarino B."/>
            <person name="Chen F."/>
            <person name="Chiyoda S."/>
            <person name="Chovatia M."/>
            <person name="Davies K."/>
            <person name="Delmans M."/>
            <person name="Demura T."/>
            <person name="Dierschke T."/>
            <person name="Dolan L."/>
            <person name="Dorantes-Acosta A."/>
            <person name="Eklund D."/>
            <person name="Florent S."/>
            <person name="Flores-Sandoval E."/>
            <person name="Fujiyama A."/>
            <person name="Fukuzawa H."/>
            <person name="Galik B."/>
            <person name="Grimanelli D."/>
            <person name="Grimwood J."/>
            <person name="Grossniklaus U."/>
            <person name="Hamada T."/>
            <person name="Haseloff J."/>
            <person name="Hetherington A."/>
            <person name="Higo A."/>
            <person name="Hirakawa Y."/>
            <person name="Hundley H."/>
            <person name="Ikeda Y."/>
            <person name="Inoue K."/>
            <person name="Inoue S."/>
            <person name="Ishida S."/>
            <person name="Jia Q."/>
            <person name="Kakita M."/>
            <person name="Kanazawa T."/>
            <person name="Kawai Y."/>
            <person name="Kawashima T."/>
            <person name="Kennedy M."/>
            <person name="Kinose K."/>
            <person name="Kinoshita T."/>
            <person name="Kohara Y."/>
            <person name="Koide E."/>
            <person name="Komatsu K."/>
            <person name="Kopischke S."/>
            <person name="Kubo M."/>
            <person name="Kyozuka J."/>
            <person name="Lagercrantz U."/>
            <person name="Lin S."/>
            <person name="Lindquist E."/>
            <person name="Lipzen A."/>
            <person name="Lu C."/>
            <person name="Luna E."/>
            <person name="Martienssen R."/>
            <person name="Minamino N."/>
            <person name="Mizutani M."/>
            <person name="Mizutani M."/>
            <person name="Mochizuki N."/>
            <person name="Monte I."/>
            <person name="Mosher R."/>
            <person name="Nagasaki H."/>
            <person name="Nakagami H."/>
            <person name="Naramoto S."/>
            <person name="Nishitani K."/>
            <person name="Ohtani M."/>
            <person name="Okamoto T."/>
            <person name="Okumura M."/>
            <person name="Phillips J."/>
            <person name="Pollak B."/>
            <person name="Reinders A."/>
            <person name="Roevekamp M."/>
            <person name="Sano R."/>
            <person name="Sawa S."/>
            <person name="Schmid M."/>
            <person name="Shirakawa M."/>
            <person name="Solano R."/>
            <person name="Spunde A."/>
            <person name="Suetsugu N."/>
            <person name="Sugano S."/>
            <person name="Sugiyama A."/>
            <person name="Sun R."/>
            <person name="Suzuki Y."/>
            <person name="Takenaka M."/>
            <person name="Takezawa D."/>
            <person name="Tomogane H."/>
            <person name="Tsuzuki M."/>
            <person name="Ueda T."/>
            <person name="Umeda M."/>
            <person name="Ward J."/>
            <person name="Watanabe Y."/>
            <person name="Yazaki K."/>
            <person name="Yokoyama R."/>
            <person name="Yoshitake Y."/>
            <person name="Yotsui I."/>
            <person name="Zachgo S."/>
            <person name="Schmutz J."/>
        </authorList>
    </citation>
    <scope>NUCLEOTIDE SEQUENCE [LARGE SCALE GENOMIC DNA]</scope>
    <source>
        <strain evidence="15">cv. B-3</strain>
    </source>
</reference>
<evidence type="ECO:0000256" key="2">
    <source>
        <dbReference type="ARBA" id="ARBA00004613"/>
    </source>
</evidence>
<evidence type="ECO:0000256" key="1">
    <source>
        <dbReference type="ARBA" id="ARBA00000966"/>
    </source>
</evidence>
<feature type="domain" description="Carbohydrate binding" evidence="13">
    <location>
        <begin position="173"/>
        <end position="232"/>
    </location>
</feature>